<dbReference type="AlphaFoldDB" id="A0AAJ1PRK2"/>
<accession>A0AAJ1PRK2</accession>
<dbReference type="EMBL" id="JASDDP010000025">
    <property type="protein sequence ID" value="MDJ1646039.1"/>
    <property type="molecule type" value="Genomic_DNA"/>
</dbReference>
<sequence>MKLKKFFLIVATSAPLYLTSISASCSLNVLDNIKNQSLERRQKLITRYNSTKKDDPFTNNASASYGSYKSADIGGNFWRYKRMGETKVIDYIVDVKDKNKKSWKASSELILRPTFEWYNLELIKEIIITKLNGEQVLYTNSKHEKMPTKEEIQKWDKMAKEGKHKLAIEEIKNLYKWDGKSVSLKLTSNDPQSINHPDFLKNMKGASKISLIPRDVYYSDYLGNKTKYKLKAEDFYYSWLNTQLLSFHYRMENGGISLGEGKAKVDAIGEKIKIVLNDPNIKMFRPDQIFPNAYLFELFNINLEWMSKKEKTIEAIKGSSMQEEMAFTLHAKNKEIGGDFHNLFFTFINDSTFSPLPYEYIQDQNDKDHYDGKLSLKELIQDKDSLSWKLGFYWYGKSLENVLYIGPYIPKKYDQFTQKKIYFQNPNFWDQQWVKSPNNIKIIQNEYKTFPLSPREFASEQLNAYKVGLIDLISFVDLPESTREELISGVPGMPIVYSKSENKNKTIFNLIETQAPDPWYLSNIKDINDKRPEIQNKILSEIDKFYFNDQYSKIMYGLTRKELSLNNKTNVSTFSHILKYAKSFRSIYMNSVNMYALVDYISLGLDQPLLPGMAPDSVFKSDTSLTIRDKLEELNSTFVFDKNGKKHTFVDGKNIINADYSFMNKVGSLERLKSKYYIELQQLMKELLDEIYQKNNWSTKEKVSWNHVYRYSNPDAKMKEMIRNFEKLVNNLDSRLDFKISVPSDYSELKNAIILHKGTKSYGSWGYDYEGIGQYYGALSSFTASPLVMLLSSILMEESKGNNIYKTELPHLYKLAKKMESLVRHEPQKNSKNAHKILYLPYKLKYISTATNFQVLHENIDFSFTKLVNGELKKLDEKDQQDLMQINKLKEYGIESFRTQLNKFFLYIQEEYSIEEHISLIQEISSIYGWDFGQQLQVSKAFNKFVKNPKFITPSGSSSISYNQDIKLLEQEEIV</sequence>
<proteinExistence type="predicted"/>
<evidence type="ECO:0000256" key="1">
    <source>
        <dbReference type="SAM" id="SignalP"/>
    </source>
</evidence>
<name>A0AAJ1PRK2_9MOLU</name>
<comment type="caution">
    <text evidence="2">The sequence shown here is derived from an EMBL/GenBank/DDBJ whole genome shotgun (WGS) entry which is preliminary data.</text>
</comment>
<keyword evidence="1" id="KW-0732">Signal</keyword>
<dbReference type="PROSITE" id="PS51257">
    <property type="entry name" value="PROKAR_LIPOPROTEIN"/>
    <property type="match status" value="1"/>
</dbReference>
<reference evidence="2" key="1">
    <citation type="submission" date="2023-05" db="EMBL/GenBank/DDBJ databases">
        <title>Mycoplasma phocimorsus sp. nov., isolated from Scandinavian patients with seal finger or septic arthritis after contact with seals.</title>
        <authorList>
            <person name="Skafte-Holm A."/>
            <person name="Pedersen T.R."/>
            <person name="Froelund M."/>
            <person name="Stegger M."/>
            <person name="Qvortrup K."/>
            <person name="Michaels D.L."/>
            <person name="Brown D.R."/>
            <person name="Jensen J.S."/>
        </authorList>
    </citation>
    <scope>NUCLEOTIDE SEQUENCE</scope>
    <source>
        <strain evidence="2">M5725</strain>
    </source>
</reference>
<evidence type="ECO:0000313" key="3">
    <source>
        <dbReference type="Proteomes" id="UP001224428"/>
    </source>
</evidence>
<evidence type="ECO:0000313" key="2">
    <source>
        <dbReference type="EMBL" id="MDJ1646039.1"/>
    </source>
</evidence>
<feature type="chain" id="PRO_5042488353" description="Lipoprotein" evidence="1">
    <location>
        <begin position="26"/>
        <end position="975"/>
    </location>
</feature>
<dbReference type="Gene3D" id="3.40.190.10">
    <property type="entry name" value="Periplasmic binding protein-like II"/>
    <property type="match status" value="1"/>
</dbReference>
<dbReference type="RefSeq" id="WP_283827416.1">
    <property type="nucleotide sequence ID" value="NZ_JASDDP010000025.1"/>
</dbReference>
<evidence type="ECO:0008006" key="4">
    <source>
        <dbReference type="Google" id="ProtNLM"/>
    </source>
</evidence>
<feature type="signal peptide" evidence="1">
    <location>
        <begin position="1"/>
        <end position="25"/>
    </location>
</feature>
<keyword evidence="3" id="KW-1185">Reference proteome</keyword>
<dbReference type="NCBIfam" id="NF045850">
    <property type="entry name" value="ABC_Mplas_LP"/>
    <property type="match status" value="1"/>
</dbReference>
<organism evidence="2 3">
    <name type="scientific">Mycoplasma phocimorsus</name>
    <dbReference type="NCBI Taxonomy" id="3045839"/>
    <lineage>
        <taxon>Bacteria</taxon>
        <taxon>Bacillati</taxon>
        <taxon>Mycoplasmatota</taxon>
        <taxon>Mollicutes</taxon>
        <taxon>Mycoplasmataceae</taxon>
        <taxon>Mycoplasma</taxon>
    </lineage>
</organism>
<dbReference type="Proteomes" id="UP001224428">
    <property type="component" value="Unassembled WGS sequence"/>
</dbReference>
<protein>
    <recommendedName>
        <fullName evidence="4">Lipoprotein</fullName>
    </recommendedName>
</protein>
<gene>
    <name evidence="2" type="ORF">QLQ80_03040</name>
</gene>